<dbReference type="Gene3D" id="1.20.1530.20">
    <property type="match status" value="1"/>
</dbReference>
<feature type="transmembrane region" description="Helical" evidence="9">
    <location>
        <begin position="12"/>
        <end position="32"/>
    </location>
</feature>
<evidence type="ECO:0000313" key="11">
    <source>
        <dbReference type="EMBL" id="KAJ8536718.1"/>
    </source>
</evidence>
<evidence type="ECO:0000256" key="2">
    <source>
        <dbReference type="ARBA" id="ARBA00022448"/>
    </source>
</evidence>
<evidence type="ECO:0000256" key="3">
    <source>
        <dbReference type="ARBA" id="ARBA00022449"/>
    </source>
</evidence>
<comment type="subcellular location">
    <subcellularLocation>
        <location evidence="1">Membrane</location>
        <topology evidence="1">Multi-pass membrane protein</topology>
    </subcellularLocation>
</comment>
<keyword evidence="7" id="KW-0406">Ion transport</keyword>
<keyword evidence="12" id="KW-1185">Reference proteome</keyword>
<dbReference type="GO" id="GO:0015386">
    <property type="term" value="F:potassium:proton antiporter activity"/>
    <property type="evidence" value="ECO:0007669"/>
    <property type="project" value="InterPro"/>
</dbReference>
<feature type="transmembrane region" description="Helical" evidence="9">
    <location>
        <begin position="218"/>
        <end position="237"/>
    </location>
</feature>
<dbReference type="AlphaFoldDB" id="A0A9Q1R2A1"/>
<dbReference type="EMBL" id="JAJAGQ010000018">
    <property type="protein sequence ID" value="KAJ8536718.1"/>
    <property type="molecule type" value="Genomic_DNA"/>
</dbReference>
<evidence type="ECO:0000256" key="8">
    <source>
        <dbReference type="ARBA" id="ARBA00023136"/>
    </source>
</evidence>
<sequence>MEGVVVVRREKLRAWIFLFLSVAYCGRMTLAVRSEKEIRARFYGNLVNSSAPDSSDGTIAKMFDRVLEKEFSENDQPEASDGSSFNSTVADEKGVLETVAKITREKIKKNETQQANDTRSFKLQDVFSLENEGSDDVTTLIDKKDNVFVMSNKKSKYPVLQVDVRLISDLVVVIVSAAIGGIIFSCLGQPVIVGYLLAGSLIGPGGLKFISEMVQVETVAQFGVVFLLFALGLEFSLTKLKVVGPVAVLGGLLQIAILMFLCGTTAMLCGANLSEGVFVGCFLSMSSTAVVVKFLVEKNSNNALHGQVTIGTLIFQDCAVGLLFALLPVLGGNSGLLHGIISMGKVLLILSMYLSVASILTWSFVPRFLKLMIRLSSQTNELYQLAVVAFCLLSAWCSDKLGLSLELGSFVAGVMISTTDFAQHTLDQVEPIRNLFAALFLASIGMLIHVQFLWTHVDILLASVILVIVFKTTVAAMITKVFGYNIRTSVIVGFLLAQIGEFAFVLLSRASNLHIVQGKMYLLLLGTTALSLVTTPVLFKLIPATMHLGVLMHWFPEENIAPDEEKVAMIETHNRVL</sequence>
<keyword evidence="4 9" id="KW-0812">Transmembrane</keyword>
<comment type="caution">
    <text evidence="11">The sequence shown here is derived from an EMBL/GenBank/DDBJ whole genome shotgun (WGS) entry which is preliminary data.</text>
</comment>
<keyword evidence="6 9" id="KW-1133">Transmembrane helix</keyword>
<evidence type="ECO:0000313" key="12">
    <source>
        <dbReference type="Proteomes" id="UP001152561"/>
    </source>
</evidence>
<keyword evidence="2" id="KW-0813">Transport</keyword>
<accession>A0A9Q1R2A1</accession>
<dbReference type="InterPro" id="IPR038770">
    <property type="entry name" value="Na+/solute_symporter_sf"/>
</dbReference>
<dbReference type="Pfam" id="PF00999">
    <property type="entry name" value="Na_H_Exchanger"/>
    <property type="match status" value="1"/>
</dbReference>
<dbReference type="PANTHER" id="PTHR16254:SF20">
    <property type="entry name" value="K(+) EFFLUX ANTIPORTER 5"/>
    <property type="match status" value="1"/>
</dbReference>
<name>A0A9Q1R2A1_9SOLA</name>
<proteinExistence type="predicted"/>
<dbReference type="OrthoDB" id="1654420at2759"/>
<evidence type="ECO:0000256" key="4">
    <source>
        <dbReference type="ARBA" id="ARBA00022692"/>
    </source>
</evidence>
<protein>
    <recommendedName>
        <fullName evidence="10">Cation/H+ exchanger transmembrane domain-containing protein</fullName>
    </recommendedName>
</protein>
<feature type="transmembrane region" description="Helical" evidence="9">
    <location>
        <begin position="490"/>
        <end position="508"/>
    </location>
</feature>
<dbReference type="InterPro" id="IPR045158">
    <property type="entry name" value="KEA4/5/6-like"/>
</dbReference>
<gene>
    <name evidence="11" type="ORF">K7X08_035119</name>
</gene>
<feature type="transmembrane region" description="Helical" evidence="9">
    <location>
        <begin position="460"/>
        <end position="478"/>
    </location>
</feature>
<dbReference type="PANTHER" id="PTHR16254">
    <property type="entry name" value="POTASSIUM/PROTON ANTIPORTER-RELATED"/>
    <property type="match status" value="1"/>
</dbReference>
<feature type="transmembrane region" description="Helical" evidence="9">
    <location>
        <begin position="520"/>
        <end position="542"/>
    </location>
</feature>
<feature type="domain" description="Cation/H+ exchanger transmembrane" evidence="10">
    <location>
        <begin position="174"/>
        <end position="540"/>
    </location>
</feature>
<dbReference type="InterPro" id="IPR006153">
    <property type="entry name" value="Cation/H_exchanger_TM"/>
</dbReference>
<dbReference type="GO" id="GO:0016020">
    <property type="term" value="C:membrane"/>
    <property type="evidence" value="ECO:0007669"/>
    <property type="project" value="UniProtKB-SubCell"/>
</dbReference>
<evidence type="ECO:0000259" key="10">
    <source>
        <dbReference type="Pfam" id="PF00999"/>
    </source>
</evidence>
<evidence type="ECO:0000256" key="6">
    <source>
        <dbReference type="ARBA" id="ARBA00022989"/>
    </source>
</evidence>
<keyword evidence="3" id="KW-0050">Antiport</keyword>
<evidence type="ECO:0000256" key="5">
    <source>
        <dbReference type="ARBA" id="ARBA00022729"/>
    </source>
</evidence>
<feature type="transmembrane region" description="Helical" evidence="9">
    <location>
        <begin position="434"/>
        <end position="454"/>
    </location>
</feature>
<feature type="transmembrane region" description="Helical" evidence="9">
    <location>
        <begin position="170"/>
        <end position="198"/>
    </location>
</feature>
<organism evidence="11 12">
    <name type="scientific">Anisodus acutangulus</name>
    <dbReference type="NCBI Taxonomy" id="402998"/>
    <lineage>
        <taxon>Eukaryota</taxon>
        <taxon>Viridiplantae</taxon>
        <taxon>Streptophyta</taxon>
        <taxon>Embryophyta</taxon>
        <taxon>Tracheophyta</taxon>
        <taxon>Spermatophyta</taxon>
        <taxon>Magnoliopsida</taxon>
        <taxon>eudicotyledons</taxon>
        <taxon>Gunneridae</taxon>
        <taxon>Pentapetalae</taxon>
        <taxon>asterids</taxon>
        <taxon>lamiids</taxon>
        <taxon>Solanales</taxon>
        <taxon>Solanaceae</taxon>
        <taxon>Solanoideae</taxon>
        <taxon>Hyoscyameae</taxon>
        <taxon>Anisodus</taxon>
    </lineage>
</organism>
<feature type="transmembrane region" description="Helical" evidence="9">
    <location>
        <begin position="347"/>
        <end position="369"/>
    </location>
</feature>
<evidence type="ECO:0000256" key="1">
    <source>
        <dbReference type="ARBA" id="ARBA00004141"/>
    </source>
</evidence>
<keyword evidence="5" id="KW-0732">Signal</keyword>
<reference evidence="12" key="1">
    <citation type="journal article" date="2023" name="Proc. Natl. Acad. Sci. U.S.A.">
        <title>Genomic and structural basis for evolution of tropane alkaloid biosynthesis.</title>
        <authorList>
            <person name="Wanga Y.-J."/>
            <person name="Taina T."/>
            <person name="Yua J.-Y."/>
            <person name="Lia J."/>
            <person name="Xua B."/>
            <person name="Chenc J."/>
            <person name="D'Auriad J.C."/>
            <person name="Huanga J.-P."/>
            <person name="Huanga S.-X."/>
        </authorList>
    </citation>
    <scope>NUCLEOTIDE SEQUENCE [LARGE SCALE GENOMIC DNA]</scope>
    <source>
        <strain evidence="12">cv. KIB-2019</strain>
    </source>
</reference>
<dbReference type="Proteomes" id="UP001152561">
    <property type="component" value="Unassembled WGS sequence"/>
</dbReference>
<feature type="transmembrane region" description="Helical" evidence="9">
    <location>
        <begin position="308"/>
        <end position="327"/>
    </location>
</feature>
<feature type="transmembrane region" description="Helical" evidence="9">
    <location>
        <begin position="249"/>
        <end position="271"/>
    </location>
</feature>
<keyword evidence="8 9" id="KW-0472">Membrane</keyword>
<evidence type="ECO:0000256" key="9">
    <source>
        <dbReference type="SAM" id="Phobius"/>
    </source>
</evidence>
<feature type="transmembrane region" description="Helical" evidence="9">
    <location>
        <begin position="277"/>
        <end position="296"/>
    </location>
</feature>
<evidence type="ECO:0000256" key="7">
    <source>
        <dbReference type="ARBA" id="ARBA00023065"/>
    </source>
</evidence>